<keyword evidence="4" id="KW-1185">Reference proteome</keyword>
<accession>A0A1S8DHK6</accession>
<dbReference type="InterPro" id="IPR037522">
    <property type="entry name" value="HD_GYP_dom"/>
</dbReference>
<dbReference type="CDD" id="cd00077">
    <property type="entry name" value="HDc"/>
    <property type="match status" value="1"/>
</dbReference>
<dbReference type="InterPro" id="IPR003607">
    <property type="entry name" value="HD/PDEase_dom"/>
</dbReference>
<evidence type="ECO:0000259" key="2">
    <source>
        <dbReference type="PROSITE" id="PS51832"/>
    </source>
</evidence>
<dbReference type="Gene3D" id="1.10.3210.10">
    <property type="entry name" value="Hypothetical protein af1432"/>
    <property type="match status" value="1"/>
</dbReference>
<dbReference type="PROSITE" id="PS51832">
    <property type="entry name" value="HD_GYP"/>
    <property type="match status" value="1"/>
</dbReference>
<feature type="domain" description="HD-GYP" evidence="2">
    <location>
        <begin position="151"/>
        <end position="346"/>
    </location>
</feature>
<dbReference type="Pfam" id="PF13487">
    <property type="entry name" value="HD_5"/>
    <property type="match status" value="1"/>
</dbReference>
<organism evidence="3 4">
    <name type="scientific">Halopseudomonas pachastrellae</name>
    <dbReference type="NCBI Taxonomy" id="254161"/>
    <lineage>
        <taxon>Bacteria</taxon>
        <taxon>Pseudomonadati</taxon>
        <taxon>Pseudomonadota</taxon>
        <taxon>Gammaproteobacteria</taxon>
        <taxon>Pseudomonadales</taxon>
        <taxon>Pseudomonadaceae</taxon>
        <taxon>Halopseudomonas</taxon>
    </lineage>
</organism>
<gene>
    <name evidence="3" type="ORF">BXT89_09195</name>
</gene>
<dbReference type="PANTHER" id="PTHR43155:SF2">
    <property type="entry name" value="CYCLIC DI-GMP PHOSPHODIESTERASE PA4108"/>
    <property type="match status" value="1"/>
</dbReference>
<feature type="region of interest" description="Disordered" evidence="1">
    <location>
        <begin position="60"/>
        <end position="94"/>
    </location>
</feature>
<proteinExistence type="predicted"/>
<sequence length="415" mass="46056">MLKKISTATLRKGMFVDQFCGSWLDHPFWSRKLLIKDDKTLETIVHSSITEVVIDTAKGADVAPNPTSNAAPDPAPETDSAPCPSAEVPTAEMPSVAPELPVSVALEEEVQRAKAIFRHGKQAVRSMFQEVRLGKALDTEGLQDMVEDMNRSLARNPHALLSVARIKHKDEYTYLHSVAVAALMVGLARAAGLDEAAVRDAGMAGLLHDLGKAMMPEEVLNKPGRLTDQEFDVMRQHPMEGYKLLQEWQDVPQAVLDVCLHHHEKMDGTGYPERLAGEDISLMSRMGAICDVYDAITSNRPYKAGWDPSESLSRMASWKGHFDPKLFQLFVRMLGIYPVGSLVRLTSRRLGVVVEQNPTALLLPRVRVFYSATLRQAVPVTLIDLAEAGQPERIVGREDPENWPFKSLDRFWAGD</sequence>
<evidence type="ECO:0000256" key="1">
    <source>
        <dbReference type="SAM" id="MobiDB-lite"/>
    </source>
</evidence>
<dbReference type="OrthoDB" id="9764808at2"/>
<dbReference type="EMBL" id="MUBC01000017">
    <property type="protein sequence ID" value="ONM44080.1"/>
    <property type="molecule type" value="Genomic_DNA"/>
</dbReference>
<comment type="caution">
    <text evidence="3">The sequence shown here is derived from an EMBL/GenBank/DDBJ whole genome shotgun (WGS) entry which is preliminary data.</text>
</comment>
<dbReference type="AlphaFoldDB" id="A0A1S8DHK6"/>
<name>A0A1S8DHK6_9GAMM</name>
<dbReference type="SUPFAM" id="SSF109604">
    <property type="entry name" value="HD-domain/PDEase-like"/>
    <property type="match status" value="1"/>
</dbReference>
<dbReference type="NCBIfam" id="TIGR00277">
    <property type="entry name" value="HDIG"/>
    <property type="match status" value="1"/>
</dbReference>
<dbReference type="GO" id="GO:0008081">
    <property type="term" value="F:phosphoric diester hydrolase activity"/>
    <property type="evidence" value="ECO:0007669"/>
    <property type="project" value="UniProtKB-ARBA"/>
</dbReference>
<dbReference type="Proteomes" id="UP000242847">
    <property type="component" value="Unassembled WGS sequence"/>
</dbReference>
<reference evidence="3 4" key="1">
    <citation type="submission" date="2017-01" db="EMBL/GenBank/DDBJ databases">
        <title>Draft genome sequence of Pseudomonas pachastrellae type strain CCUG 46540T from a deep sea.</title>
        <authorList>
            <person name="Gomila M."/>
            <person name="Mulet M."/>
            <person name="Lalucat J."/>
            <person name="Garcia-Valdes E."/>
        </authorList>
    </citation>
    <scope>NUCLEOTIDE SEQUENCE [LARGE SCALE GENOMIC DNA]</scope>
    <source>
        <strain evidence="3 4">CCUG 46540</strain>
    </source>
</reference>
<dbReference type="InterPro" id="IPR021812">
    <property type="entry name" value="DUF3391"/>
</dbReference>
<dbReference type="PANTHER" id="PTHR43155">
    <property type="entry name" value="CYCLIC DI-GMP PHOSPHODIESTERASE PA4108-RELATED"/>
    <property type="match status" value="1"/>
</dbReference>
<dbReference type="Pfam" id="PF11871">
    <property type="entry name" value="DUF3391"/>
    <property type="match status" value="1"/>
</dbReference>
<dbReference type="STRING" id="254161.SAMN05216256_11617"/>
<dbReference type="InterPro" id="IPR006675">
    <property type="entry name" value="HDIG_dom"/>
</dbReference>
<evidence type="ECO:0000313" key="4">
    <source>
        <dbReference type="Proteomes" id="UP000242847"/>
    </source>
</evidence>
<evidence type="ECO:0000313" key="3">
    <source>
        <dbReference type="EMBL" id="ONM44080.1"/>
    </source>
</evidence>
<protein>
    <submittedName>
        <fullName evidence="3">Phosphodiesterase</fullName>
    </submittedName>
</protein>
<dbReference type="SMART" id="SM00471">
    <property type="entry name" value="HDc"/>
    <property type="match status" value="1"/>
</dbReference>
<dbReference type="RefSeq" id="WP_083726940.1">
    <property type="nucleotide sequence ID" value="NZ_FOUD01000016.1"/>
</dbReference>